<keyword evidence="1" id="KW-0862">Zinc</keyword>
<dbReference type="Pfam" id="PF04438">
    <property type="entry name" value="zf-HIT"/>
    <property type="match status" value="1"/>
</dbReference>
<gene>
    <name evidence="4" type="ORF">MAR_005320</name>
</gene>
<dbReference type="Proteomes" id="UP001164746">
    <property type="component" value="Chromosome 9"/>
</dbReference>
<sequence length="452" mass="51562">MAESIKIETSMKDLDNDTVKKACALCLKGAAKYTCPRCNVQYCSVDCYRSEKHRGCSENFYKDCFMEGLKECDTDPEEKQKVMEMLQRVEGAPDLDDGDSSEDDLEERLGDLDLNEDVDKVWDRLTDKEKQEFKSMTTDGRLGNLVDLWVPWWETHLPMVTEVKRLPEKPSDQSDRSSTKLEKSSKKLERISEKSSKKSVSFEKSEVSPERSDEEVQMSSGSNCPKILAQIPQMFDLIKTKPSADMKCNVVNVLYGYAYVSRLHNGDHVTMATESAEDILEISEVMGQGHTCGSVEEAIQMCFRNLTDPKSSFESTTDWNLKIIKDVEKLMINENKADPLHFPMAALSDVHQIFKNAHKIVQKQVKSDSLKTKKEELVKEKSKLFHCVKKCEFLLSWCQTYGMALCGLVTEVDLVYSLLATEFEALNQSKKKLETQWGGMVKPRRKKLVEEL</sequence>
<dbReference type="InterPro" id="IPR007529">
    <property type="entry name" value="Znf_HIT"/>
</dbReference>
<dbReference type="InterPro" id="IPR039646">
    <property type="entry name" value="ZNHIT2"/>
</dbReference>
<dbReference type="PANTHER" id="PTHR15555:SF0">
    <property type="entry name" value="ZINC FINGER HIT DOMAIN-CONTAINING PROTEIN 2"/>
    <property type="match status" value="1"/>
</dbReference>
<protein>
    <submittedName>
        <fullName evidence="4">ZNHI2-like protein</fullName>
    </submittedName>
</protein>
<evidence type="ECO:0000313" key="5">
    <source>
        <dbReference type="Proteomes" id="UP001164746"/>
    </source>
</evidence>
<feature type="compositionally biased region" description="Acidic residues" evidence="2">
    <location>
        <begin position="93"/>
        <end position="106"/>
    </location>
</feature>
<keyword evidence="1" id="KW-0863">Zinc-finger</keyword>
<evidence type="ECO:0000256" key="1">
    <source>
        <dbReference type="PROSITE-ProRule" id="PRU00453"/>
    </source>
</evidence>
<dbReference type="EMBL" id="CP111020">
    <property type="protein sequence ID" value="WAR15215.1"/>
    <property type="molecule type" value="Genomic_DNA"/>
</dbReference>
<evidence type="ECO:0000256" key="2">
    <source>
        <dbReference type="SAM" id="MobiDB-lite"/>
    </source>
</evidence>
<dbReference type="CDD" id="cd23024">
    <property type="entry name" value="zf-HIT_ZNHIT2-3"/>
    <property type="match status" value="1"/>
</dbReference>
<feature type="region of interest" description="Disordered" evidence="2">
    <location>
        <begin position="89"/>
        <end position="110"/>
    </location>
</feature>
<accession>A0ABY7EZ66</accession>
<organism evidence="4 5">
    <name type="scientific">Mya arenaria</name>
    <name type="common">Soft-shell clam</name>
    <dbReference type="NCBI Taxonomy" id="6604"/>
    <lineage>
        <taxon>Eukaryota</taxon>
        <taxon>Metazoa</taxon>
        <taxon>Spiralia</taxon>
        <taxon>Lophotrochozoa</taxon>
        <taxon>Mollusca</taxon>
        <taxon>Bivalvia</taxon>
        <taxon>Autobranchia</taxon>
        <taxon>Heteroconchia</taxon>
        <taxon>Euheterodonta</taxon>
        <taxon>Imparidentia</taxon>
        <taxon>Neoheterodontei</taxon>
        <taxon>Myida</taxon>
        <taxon>Myoidea</taxon>
        <taxon>Myidae</taxon>
        <taxon>Mya</taxon>
    </lineage>
</organism>
<keyword evidence="1" id="KW-0479">Metal-binding</keyword>
<keyword evidence="5" id="KW-1185">Reference proteome</keyword>
<proteinExistence type="predicted"/>
<evidence type="ECO:0000313" key="4">
    <source>
        <dbReference type="EMBL" id="WAR15215.1"/>
    </source>
</evidence>
<feature type="domain" description="HIT-type" evidence="3">
    <location>
        <begin position="23"/>
        <end position="56"/>
    </location>
</feature>
<feature type="compositionally biased region" description="Basic and acidic residues" evidence="2">
    <location>
        <begin position="164"/>
        <end position="211"/>
    </location>
</feature>
<dbReference type="Gene3D" id="3.30.60.190">
    <property type="match status" value="1"/>
</dbReference>
<reference evidence="4" key="1">
    <citation type="submission" date="2022-11" db="EMBL/GenBank/DDBJ databases">
        <title>Centuries of genome instability and evolution in soft-shell clam transmissible cancer (bioRxiv).</title>
        <authorList>
            <person name="Hart S.F.M."/>
            <person name="Yonemitsu M.A."/>
            <person name="Giersch R.M."/>
            <person name="Beal B.F."/>
            <person name="Arriagada G."/>
            <person name="Davis B.W."/>
            <person name="Ostrander E.A."/>
            <person name="Goff S.P."/>
            <person name="Metzger M.J."/>
        </authorList>
    </citation>
    <scope>NUCLEOTIDE SEQUENCE</scope>
    <source>
        <strain evidence="4">MELC-2E11</strain>
        <tissue evidence="4">Siphon/mantle</tissue>
    </source>
</reference>
<dbReference type="SUPFAM" id="SSF144232">
    <property type="entry name" value="HIT/MYND zinc finger-like"/>
    <property type="match status" value="1"/>
</dbReference>
<evidence type="ECO:0000259" key="3">
    <source>
        <dbReference type="PROSITE" id="PS51083"/>
    </source>
</evidence>
<dbReference type="PROSITE" id="PS51083">
    <property type="entry name" value="ZF_HIT"/>
    <property type="match status" value="1"/>
</dbReference>
<dbReference type="PANTHER" id="PTHR15555">
    <property type="entry name" value="ZINC FINGER HIT DOMAIN CONTAINING PROTEIN 2 PROTEIN FON -RELATED"/>
    <property type="match status" value="1"/>
</dbReference>
<feature type="region of interest" description="Disordered" evidence="2">
    <location>
        <begin position="164"/>
        <end position="221"/>
    </location>
</feature>
<name>A0ABY7EZ66_MYAAR</name>